<protein>
    <submittedName>
        <fullName evidence="4">Amino acid adenylation domain-containing protein</fullName>
    </submittedName>
</protein>
<evidence type="ECO:0000259" key="2">
    <source>
        <dbReference type="Pfam" id="PF00501"/>
    </source>
</evidence>
<keyword evidence="5" id="KW-1185">Reference proteome</keyword>
<gene>
    <name evidence="4" type="ORF">HNR12_001969</name>
</gene>
<dbReference type="GO" id="GO:0005737">
    <property type="term" value="C:cytoplasm"/>
    <property type="evidence" value="ECO:0007669"/>
    <property type="project" value="TreeGrafter"/>
</dbReference>
<dbReference type="PANTHER" id="PTHR45527:SF1">
    <property type="entry name" value="FATTY ACID SYNTHASE"/>
    <property type="match status" value="1"/>
</dbReference>
<evidence type="ECO:0000313" key="4">
    <source>
        <dbReference type="EMBL" id="NYI95692.1"/>
    </source>
</evidence>
<dbReference type="InterPro" id="IPR000873">
    <property type="entry name" value="AMP-dep_synth/lig_dom"/>
</dbReference>
<evidence type="ECO:0000259" key="3">
    <source>
        <dbReference type="Pfam" id="PF13193"/>
    </source>
</evidence>
<dbReference type="InterPro" id="IPR020845">
    <property type="entry name" value="AMP-binding_CS"/>
</dbReference>
<organism evidence="4 5">
    <name type="scientific">Streptomonospora nanhaiensis</name>
    <dbReference type="NCBI Taxonomy" id="1323731"/>
    <lineage>
        <taxon>Bacteria</taxon>
        <taxon>Bacillati</taxon>
        <taxon>Actinomycetota</taxon>
        <taxon>Actinomycetes</taxon>
        <taxon>Streptosporangiales</taxon>
        <taxon>Nocardiopsidaceae</taxon>
        <taxon>Streptomonospora</taxon>
    </lineage>
</organism>
<dbReference type="PANTHER" id="PTHR45527">
    <property type="entry name" value="NONRIBOSOMAL PEPTIDE SYNTHETASE"/>
    <property type="match status" value="1"/>
</dbReference>
<dbReference type="GO" id="GO:0031177">
    <property type="term" value="F:phosphopantetheine binding"/>
    <property type="evidence" value="ECO:0007669"/>
    <property type="project" value="TreeGrafter"/>
</dbReference>
<dbReference type="Gene3D" id="2.30.38.10">
    <property type="entry name" value="Luciferase, Domain 3"/>
    <property type="match status" value="1"/>
</dbReference>
<dbReference type="SUPFAM" id="SSF56801">
    <property type="entry name" value="Acetyl-CoA synthetase-like"/>
    <property type="match status" value="1"/>
</dbReference>
<dbReference type="InterPro" id="IPR010071">
    <property type="entry name" value="AA_adenyl_dom"/>
</dbReference>
<feature type="region of interest" description="Disordered" evidence="1">
    <location>
        <begin position="530"/>
        <end position="555"/>
    </location>
</feature>
<dbReference type="Gene3D" id="3.40.50.980">
    <property type="match status" value="2"/>
</dbReference>
<dbReference type="EMBL" id="JACCFO010000001">
    <property type="protein sequence ID" value="NYI95692.1"/>
    <property type="molecule type" value="Genomic_DNA"/>
</dbReference>
<reference evidence="4 5" key="1">
    <citation type="submission" date="2020-07" db="EMBL/GenBank/DDBJ databases">
        <title>Sequencing the genomes of 1000 actinobacteria strains.</title>
        <authorList>
            <person name="Klenk H.-P."/>
        </authorList>
    </citation>
    <scope>NUCLEOTIDE SEQUENCE [LARGE SCALE GENOMIC DNA]</scope>
    <source>
        <strain evidence="4 5">DSM 45927</strain>
    </source>
</reference>
<dbReference type="NCBIfam" id="TIGR01733">
    <property type="entry name" value="AA-adenyl-dom"/>
    <property type="match status" value="1"/>
</dbReference>
<dbReference type="RefSeq" id="WP_179767174.1">
    <property type="nucleotide sequence ID" value="NZ_JACCFO010000001.1"/>
</dbReference>
<proteinExistence type="predicted"/>
<dbReference type="Gene3D" id="3.30.300.30">
    <property type="match status" value="1"/>
</dbReference>
<evidence type="ECO:0000313" key="5">
    <source>
        <dbReference type="Proteomes" id="UP000575985"/>
    </source>
</evidence>
<dbReference type="GO" id="GO:0043041">
    <property type="term" value="P:amino acid activation for nonribosomal peptide biosynthetic process"/>
    <property type="evidence" value="ECO:0007669"/>
    <property type="project" value="TreeGrafter"/>
</dbReference>
<dbReference type="PROSITE" id="PS00455">
    <property type="entry name" value="AMP_BINDING"/>
    <property type="match status" value="1"/>
</dbReference>
<feature type="domain" description="AMP-dependent synthetase/ligase" evidence="2">
    <location>
        <begin position="42"/>
        <end position="388"/>
    </location>
</feature>
<name>A0A853BMH8_9ACTN</name>
<dbReference type="Pfam" id="PF13193">
    <property type="entry name" value="AMP-binding_C"/>
    <property type="match status" value="1"/>
</dbReference>
<sequence length="555" mass="58760">MSGAGSRPGEAVEATEAALAAHRALNGAADDPYPERGVAELFEAQAARRPRATALVHHGRRMSYAELDERADALAAALRAAGAAPGEAVTVVLPRCPDLVVALLAILKCGAVYLPVDAAWPDERLRTLLDAAASRLVVAREADTAALGARLPGRRVLAVESARPDDGAAPAPVYRAGPDDLAYINFTSGSTGLPKGVPVRHRGIVRLVHGARYARLDEHAVLLQMAPVTFDAATFEIWGALLNGGTLVLYPSPFIRLGELRQVLAEHGVTVLFLTTALFNAVVDEAPDTLAVLRTVLTGGEAHSLPHMAQALRHYGTDRIVSVYGPTECTTFATYHPVRELHPEEPSLPIGRPIQHTRAYLVEDGRLCEPGESGEVLLAGPGLSPGYLGLPDVNARQFADLVIGGQRERVYRTGDRALLSPRGHLVFQGRTDDQVKVNGFRIELGEIAHHLQTQPEVRRCYVTTRPSGQGGLELVGFVVPAAEGCDIAAVRARLRAVLPAYMVPAVIRVRDDLPLTITGKVDRAALLASLEEPSGPDSPAPGGSASARSASGAAT</sequence>
<dbReference type="Proteomes" id="UP000575985">
    <property type="component" value="Unassembled WGS sequence"/>
</dbReference>
<dbReference type="GO" id="GO:0044550">
    <property type="term" value="P:secondary metabolite biosynthetic process"/>
    <property type="evidence" value="ECO:0007669"/>
    <property type="project" value="TreeGrafter"/>
</dbReference>
<dbReference type="Pfam" id="PF00501">
    <property type="entry name" value="AMP-binding"/>
    <property type="match status" value="1"/>
</dbReference>
<feature type="compositionally biased region" description="Low complexity" evidence="1">
    <location>
        <begin position="533"/>
        <end position="555"/>
    </location>
</feature>
<dbReference type="InterPro" id="IPR045851">
    <property type="entry name" value="AMP-bd_C_sf"/>
</dbReference>
<dbReference type="CDD" id="cd12117">
    <property type="entry name" value="A_NRPS_Srf_like"/>
    <property type="match status" value="1"/>
</dbReference>
<comment type="caution">
    <text evidence="4">The sequence shown here is derived from an EMBL/GenBank/DDBJ whole genome shotgun (WGS) entry which is preliminary data.</text>
</comment>
<accession>A0A853BMH8</accession>
<evidence type="ECO:0000256" key="1">
    <source>
        <dbReference type="SAM" id="MobiDB-lite"/>
    </source>
</evidence>
<dbReference type="InterPro" id="IPR025110">
    <property type="entry name" value="AMP-bd_C"/>
</dbReference>
<feature type="domain" description="AMP-binding enzyme C-terminal" evidence="3">
    <location>
        <begin position="449"/>
        <end position="520"/>
    </location>
</feature>
<dbReference type="AlphaFoldDB" id="A0A853BMH8"/>